<dbReference type="EMBL" id="MBTA01000027">
    <property type="protein sequence ID" value="RKD13909.1"/>
    <property type="molecule type" value="Genomic_DNA"/>
</dbReference>
<dbReference type="SUPFAM" id="SSF53335">
    <property type="entry name" value="S-adenosyl-L-methionine-dependent methyltransferases"/>
    <property type="match status" value="1"/>
</dbReference>
<evidence type="ECO:0000256" key="2">
    <source>
        <dbReference type="ARBA" id="ARBA00022679"/>
    </source>
</evidence>
<dbReference type="InterPro" id="IPR001091">
    <property type="entry name" value="RM_Methyltransferase"/>
</dbReference>
<dbReference type="GO" id="GO:0032259">
    <property type="term" value="P:methylation"/>
    <property type="evidence" value="ECO:0007669"/>
    <property type="project" value="UniProtKB-KW"/>
</dbReference>
<keyword evidence="1" id="KW-0489">Methyltransferase</keyword>
<gene>
    <name evidence="4" type="ORF">BCY91_09840</name>
</gene>
<organism evidence="4 5">
    <name type="scientific">Pelobium manganitolerans</name>
    <dbReference type="NCBI Taxonomy" id="1842495"/>
    <lineage>
        <taxon>Bacteria</taxon>
        <taxon>Pseudomonadati</taxon>
        <taxon>Bacteroidota</taxon>
        <taxon>Sphingobacteriia</taxon>
        <taxon>Sphingobacteriales</taxon>
        <taxon>Sphingobacteriaceae</taxon>
        <taxon>Pelobium</taxon>
    </lineage>
</organism>
<evidence type="ECO:0000313" key="5">
    <source>
        <dbReference type="Proteomes" id="UP000283433"/>
    </source>
</evidence>
<dbReference type="Proteomes" id="UP000283433">
    <property type="component" value="Unassembled WGS sequence"/>
</dbReference>
<keyword evidence="2" id="KW-0808">Transferase</keyword>
<comment type="caution">
    <text evidence="4">The sequence shown here is derived from an EMBL/GenBank/DDBJ whole genome shotgun (WGS) entry which is preliminary data.</text>
</comment>
<sequence length="921" mass="107313">MGKNLDDAGVARESSEKYLTLQQQITNAIDTNALEQEVFSHLANFFKRYYKDGDFISLRRYKKDVYAIPYEGEEVKLHWANADQYYIKTSEYLKNYAFKLSDGKKVHFQLKEASTEQNNNKTQGDVERRFAIFEELPVEVIEDELYINFTYETHKKTVKQDELSKTAFEVIEANIPSAFTLAFDKAPTEKNKNRTVLEKHLNDFISRNSFDYFIHKDLGGFLRRELDFYIKNEVLFIDDINTENPVYFTAQLSKIKALKTVASKIIAFLAQIEDFQKKLWLKKKFVISTNYCITLDRIPEKYYEEIFANKAQLAEWKTLYDVTLSGVEALQQEKFLVLDTKFFCEEFKDKLLEEFDNLDEETDGLLINSENFQALKIMEEKFNKEIAVSYIDPPYNAQSSEIAYKNNFKHSSWISLIENRVNFSKSLLKDDFVKIIAIDEVENFNLGKMLENIFTDCENSTLSIVHNPTGQQGSNFSFTHEFAHFIFPSGKNVIGLEDRELDNREAKPDVRPLRNVSSGKDHLRESAANCFYPIYVKDFEVVGFGEVSSNDFHPNSINIKRDDGIIEIYPIDPSNVESKWVFARDTVESIFNELTVKYDSKKDIYDIIRTKSKFRYKTLWNDKRYSANSWGSVILNNIIPNSPFKYPKSIYTVIDCVDAGLGNRDYGIVLDYFAGSGTTGHATIKLNREDQGKRKYILVEMGTYFNTVTKPRIQKVIYSDNWKNGKPQDTAGISQMFKYQVLESYEDALNNLQLGKSIPDGLFQFSETAQEDYLLHYMLDVETQDHLFNIGMFRNPFNYQLKVTENNELVPTKVDLVETFNYLIGMYVSRVQRIKDIKLIEGKTREGIKTLIIWRNLETTTHDEVAKVFRKLYDGVRSSEFDQIYINGDHHFDNIRSGEDTFKVKLIEETFFKKMFNISEL</sequence>
<evidence type="ECO:0000313" key="4">
    <source>
        <dbReference type="EMBL" id="RKD13909.1"/>
    </source>
</evidence>
<accession>A0A419S3N1</accession>
<dbReference type="PRINTS" id="PR00508">
    <property type="entry name" value="S21N4MTFRASE"/>
</dbReference>
<evidence type="ECO:0000256" key="1">
    <source>
        <dbReference type="ARBA" id="ARBA00022603"/>
    </source>
</evidence>
<proteinExistence type="predicted"/>
<dbReference type="AlphaFoldDB" id="A0A419S3N1"/>
<dbReference type="Gene3D" id="3.40.50.150">
    <property type="entry name" value="Vaccinia Virus protein VP39"/>
    <property type="match status" value="1"/>
</dbReference>
<evidence type="ECO:0000259" key="3">
    <source>
        <dbReference type="Pfam" id="PF01555"/>
    </source>
</evidence>
<name>A0A419S3N1_9SPHI</name>
<feature type="domain" description="DNA methylase N-4/N-6" evidence="3">
    <location>
        <begin position="388"/>
        <end position="703"/>
    </location>
</feature>
<dbReference type="GO" id="GO:0003677">
    <property type="term" value="F:DNA binding"/>
    <property type="evidence" value="ECO:0007669"/>
    <property type="project" value="InterPro"/>
</dbReference>
<dbReference type="InterPro" id="IPR029063">
    <property type="entry name" value="SAM-dependent_MTases_sf"/>
</dbReference>
<dbReference type="InterPro" id="IPR002941">
    <property type="entry name" value="DNA_methylase_N4/N6"/>
</dbReference>
<dbReference type="Pfam" id="PF01555">
    <property type="entry name" value="N6_N4_Mtase"/>
    <property type="match status" value="1"/>
</dbReference>
<reference evidence="4 5" key="1">
    <citation type="submission" date="2016-07" db="EMBL/GenBank/DDBJ databases">
        <title>Genome of Pelobium manganitolerans.</title>
        <authorList>
            <person name="Wu S."/>
            <person name="Wang G."/>
        </authorList>
    </citation>
    <scope>NUCLEOTIDE SEQUENCE [LARGE SCALE GENOMIC DNA]</scope>
    <source>
        <strain evidence="4 5">YS-25</strain>
    </source>
</reference>
<keyword evidence="5" id="KW-1185">Reference proteome</keyword>
<protein>
    <recommendedName>
        <fullName evidence="3">DNA methylase N-4/N-6 domain-containing protein</fullName>
    </recommendedName>
</protein>
<dbReference type="GO" id="GO:0008170">
    <property type="term" value="F:N-methyltransferase activity"/>
    <property type="evidence" value="ECO:0007669"/>
    <property type="project" value="InterPro"/>
</dbReference>